<reference evidence="12 13" key="1">
    <citation type="submission" date="2019-02" db="EMBL/GenBank/DDBJ databases">
        <title>Deep-cultivation of Planctomycetes and their phenomic and genomic characterization uncovers novel biology.</title>
        <authorList>
            <person name="Wiegand S."/>
            <person name="Jogler M."/>
            <person name="Boedeker C."/>
            <person name="Pinto D."/>
            <person name="Vollmers J."/>
            <person name="Rivas-Marin E."/>
            <person name="Kohn T."/>
            <person name="Peeters S.H."/>
            <person name="Heuer A."/>
            <person name="Rast P."/>
            <person name="Oberbeckmann S."/>
            <person name="Bunk B."/>
            <person name="Jeske O."/>
            <person name="Meyerdierks A."/>
            <person name="Storesund J.E."/>
            <person name="Kallscheuer N."/>
            <person name="Luecker S."/>
            <person name="Lage O.M."/>
            <person name="Pohl T."/>
            <person name="Merkel B.J."/>
            <person name="Hornburger P."/>
            <person name="Mueller R.-W."/>
            <person name="Bruemmer F."/>
            <person name="Labrenz M."/>
            <person name="Spormann A.M."/>
            <person name="Op den Camp H."/>
            <person name="Overmann J."/>
            <person name="Amann R."/>
            <person name="Jetten M.S.M."/>
            <person name="Mascher T."/>
            <person name="Medema M.H."/>
            <person name="Devos D.P."/>
            <person name="Kaster A.-K."/>
            <person name="Ovreas L."/>
            <person name="Rohde M."/>
            <person name="Galperin M.Y."/>
            <person name="Jogler C."/>
        </authorList>
    </citation>
    <scope>NUCLEOTIDE SEQUENCE [LARGE SCALE GENOMIC DNA]</scope>
    <source>
        <strain evidence="12 13">KS4</strain>
    </source>
</reference>
<feature type="binding site" evidence="9">
    <location>
        <position position="40"/>
    </location>
    <ligand>
        <name>Mg(2+)</name>
        <dbReference type="ChEBI" id="CHEBI:18420"/>
    </ligand>
</feature>
<dbReference type="EMBL" id="CP036425">
    <property type="protein sequence ID" value="QDU33873.1"/>
    <property type="molecule type" value="Genomic_DNA"/>
</dbReference>
<dbReference type="CDD" id="cd10845">
    <property type="entry name" value="DSRM_RNAse_III_family"/>
    <property type="match status" value="1"/>
</dbReference>
<dbReference type="GO" id="GO:0004525">
    <property type="term" value="F:ribonuclease III activity"/>
    <property type="evidence" value="ECO:0007669"/>
    <property type="project" value="UniProtKB-UniRule"/>
</dbReference>
<evidence type="ECO:0000256" key="9">
    <source>
        <dbReference type="HAMAP-Rule" id="MF_00104"/>
    </source>
</evidence>
<dbReference type="NCBIfam" id="TIGR02191">
    <property type="entry name" value="RNaseIII"/>
    <property type="match status" value="1"/>
</dbReference>
<evidence type="ECO:0000259" key="10">
    <source>
        <dbReference type="PROSITE" id="PS50137"/>
    </source>
</evidence>
<dbReference type="GO" id="GO:0046872">
    <property type="term" value="F:metal ion binding"/>
    <property type="evidence" value="ECO:0007669"/>
    <property type="project" value="UniProtKB-KW"/>
</dbReference>
<comment type="cofactor">
    <cofactor evidence="9">
        <name>Mg(2+)</name>
        <dbReference type="ChEBI" id="CHEBI:18420"/>
    </cofactor>
</comment>
<dbReference type="GO" id="GO:0010468">
    <property type="term" value="P:regulation of gene expression"/>
    <property type="evidence" value="ECO:0007669"/>
    <property type="project" value="TreeGrafter"/>
</dbReference>
<evidence type="ECO:0000259" key="11">
    <source>
        <dbReference type="PROSITE" id="PS50142"/>
    </source>
</evidence>
<sequence>MNDVTRSLLQYTFKQPEILQEALTHASYADSRLNSNERMEFLGDAILGFVVCEYLYANYPELLEGELTKIKSAVVSRRTCALISEQTGLVKLLELGKGMIGRPSLPSSVAAAVYESVIAAIYLDGGMEAARQYILRDMTPIIEEAEASSHQENFKSVLQQYAQKHMPFNPIYVLLDEKGPDHAKCFEVAVDIDGRKFTSSWANSKKEAEQKAALHALVELGLAEVSEQGHVTLLEKIKGPDIVASSNDEENAE</sequence>
<feature type="binding site" evidence="9">
    <location>
        <position position="115"/>
    </location>
    <ligand>
        <name>Mg(2+)</name>
        <dbReference type="ChEBI" id="CHEBI:18420"/>
    </ligand>
</feature>
<dbReference type="SUPFAM" id="SSF54768">
    <property type="entry name" value="dsRNA-binding domain-like"/>
    <property type="match status" value="1"/>
</dbReference>
<dbReference type="CDD" id="cd00593">
    <property type="entry name" value="RIBOc"/>
    <property type="match status" value="1"/>
</dbReference>
<dbReference type="SMART" id="SM00358">
    <property type="entry name" value="DSRM"/>
    <property type="match status" value="1"/>
</dbReference>
<dbReference type="InterPro" id="IPR014720">
    <property type="entry name" value="dsRBD_dom"/>
</dbReference>
<keyword evidence="9" id="KW-0699">rRNA-binding</keyword>
<dbReference type="GO" id="GO:0019843">
    <property type="term" value="F:rRNA binding"/>
    <property type="evidence" value="ECO:0007669"/>
    <property type="project" value="UniProtKB-KW"/>
</dbReference>
<dbReference type="PANTHER" id="PTHR11207:SF0">
    <property type="entry name" value="RIBONUCLEASE 3"/>
    <property type="match status" value="1"/>
</dbReference>
<evidence type="ECO:0000256" key="7">
    <source>
        <dbReference type="ARBA" id="ARBA00022801"/>
    </source>
</evidence>
<feature type="domain" description="RNase III" evidence="11">
    <location>
        <begin position="9"/>
        <end position="126"/>
    </location>
</feature>
<keyword evidence="9" id="KW-0479">Metal-binding</keyword>
<keyword evidence="5 9" id="KW-0540">Nuclease</keyword>
<gene>
    <name evidence="9 12" type="primary">rnc</name>
    <name evidence="12" type="ORF">KS4_19320</name>
</gene>
<evidence type="ECO:0000256" key="3">
    <source>
        <dbReference type="ARBA" id="ARBA00022552"/>
    </source>
</evidence>
<evidence type="ECO:0000256" key="6">
    <source>
        <dbReference type="ARBA" id="ARBA00022759"/>
    </source>
</evidence>
<dbReference type="EC" id="3.1.26.3" evidence="9"/>
<organism evidence="12 13">
    <name type="scientific">Poriferisphaera corsica</name>
    <dbReference type="NCBI Taxonomy" id="2528020"/>
    <lineage>
        <taxon>Bacteria</taxon>
        <taxon>Pseudomonadati</taxon>
        <taxon>Planctomycetota</taxon>
        <taxon>Phycisphaerae</taxon>
        <taxon>Phycisphaerales</taxon>
        <taxon>Phycisphaeraceae</taxon>
        <taxon>Poriferisphaera</taxon>
    </lineage>
</organism>
<dbReference type="FunFam" id="1.10.1520.10:FF:000001">
    <property type="entry name" value="Ribonuclease 3"/>
    <property type="match status" value="1"/>
</dbReference>
<keyword evidence="9" id="KW-0963">Cytoplasm</keyword>
<dbReference type="SMART" id="SM00535">
    <property type="entry name" value="RIBOc"/>
    <property type="match status" value="1"/>
</dbReference>
<keyword evidence="9" id="KW-0460">Magnesium</keyword>
<evidence type="ECO:0000256" key="2">
    <source>
        <dbReference type="ARBA" id="ARBA00010183"/>
    </source>
</evidence>
<dbReference type="SUPFAM" id="SSF69065">
    <property type="entry name" value="RNase III domain-like"/>
    <property type="match status" value="1"/>
</dbReference>
<dbReference type="PROSITE" id="PS50142">
    <property type="entry name" value="RNASE_3_2"/>
    <property type="match status" value="1"/>
</dbReference>
<comment type="function">
    <text evidence="9">Digests double-stranded RNA. Involved in the processing of primary rRNA transcript to yield the immediate precursors to the large and small rRNAs (23S and 16S). Processes some mRNAs, and tRNAs when they are encoded in the rRNA operon. Processes pre-crRNA and tracrRNA of type II CRISPR loci if present in the organism.</text>
</comment>
<dbReference type="GO" id="GO:0005737">
    <property type="term" value="C:cytoplasm"/>
    <property type="evidence" value="ECO:0007669"/>
    <property type="project" value="UniProtKB-SubCell"/>
</dbReference>
<evidence type="ECO:0000256" key="5">
    <source>
        <dbReference type="ARBA" id="ARBA00022722"/>
    </source>
</evidence>
<keyword evidence="6 9" id="KW-0255">Endonuclease</keyword>
<dbReference type="InterPro" id="IPR000999">
    <property type="entry name" value="RNase_III_dom"/>
</dbReference>
<dbReference type="Pfam" id="PF00035">
    <property type="entry name" value="dsrm"/>
    <property type="match status" value="1"/>
</dbReference>
<protein>
    <recommendedName>
        <fullName evidence="9">Ribonuclease 3</fullName>
        <ecNumber evidence="9">3.1.26.3</ecNumber>
    </recommendedName>
    <alternativeName>
        <fullName evidence="9">Ribonuclease III</fullName>
        <shortName evidence="9">RNase III</shortName>
    </alternativeName>
</protein>
<keyword evidence="7 9" id="KW-0378">Hydrolase</keyword>
<keyword evidence="3 9" id="KW-0698">rRNA processing</keyword>
<dbReference type="GO" id="GO:0006364">
    <property type="term" value="P:rRNA processing"/>
    <property type="evidence" value="ECO:0007669"/>
    <property type="project" value="UniProtKB-UniRule"/>
</dbReference>
<comment type="catalytic activity">
    <reaction evidence="1 9">
        <text>Endonucleolytic cleavage to 5'-phosphomonoester.</text>
        <dbReference type="EC" id="3.1.26.3"/>
    </reaction>
</comment>
<evidence type="ECO:0000256" key="4">
    <source>
        <dbReference type="ARBA" id="ARBA00022664"/>
    </source>
</evidence>
<dbReference type="GO" id="GO:0006397">
    <property type="term" value="P:mRNA processing"/>
    <property type="evidence" value="ECO:0007669"/>
    <property type="project" value="UniProtKB-UniRule"/>
</dbReference>
<evidence type="ECO:0000256" key="8">
    <source>
        <dbReference type="ARBA" id="ARBA00022884"/>
    </source>
</evidence>
<keyword evidence="9" id="KW-0819">tRNA processing</keyword>
<dbReference type="PROSITE" id="PS00517">
    <property type="entry name" value="RNASE_3_1"/>
    <property type="match status" value="1"/>
</dbReference>
<comment type="caution">
    <text evidence="9">Lacks conserved residue(s) required for the propagation of feature annotation.</text>
</comment>
<accession>A0A517YUG8</accession>
<dbReference type="Proteomes" id="UP000317369">
    <property type="component" value="Chromosome"/>
</dbReference>
<dbReference type="PROSITE" id="PS50137">
    <property type="entry name" value="DS_RBD"/>
    <property type="match status" value="1"/>
</dbReference>
<comment type="similarity">
    <text evidence="2">Belongs to the ribonuclease III family.</text>
</comment>
<keyword evidence="8 9" id="KW-0694">RNA-binding</keyword>
<dbReference type="InterPro" id="IPR036389">
    <property type="entry name" value="RNase_III_sf"/>
</dbReference>
<dbReference type="RefSeq" id="WP_200761116.1">
    <property type="nucleotide sequence ID" value="NZ_CP036425.1"/>
</dbReference>
<dbReference type="GO" id="GO:0003725">
    <property type="term" value="F:double-stranded RNA binding"/>
    <property type="evidence" value="ECO:0007669"/>
    <property type="project" value="TreeGrafter"/>
</dbReference>
<proteinExistence type="inferred from homology"/>
<dbReference type="InterPro" id="IPR011907">
    <property type="entry name" value="RNase_III"/>
</dbReference>
<evidence type="ECO:0000313" key="13">
    <source>
        <dbReference type="Proteomes" id="UP000317369"/>
    </source>
</evidence>
<keyword evidence="4 9" id="KW-0507">mRNA processing</keyword>
<feature type="domain" description="DRBM" evidence="10">
    <location>
        <begin position="153"/>
        <end position="222"/>
    </location>
</feature>
<dbReference type="GO" id="GO:0008033">
    <property type="term" value="P:tRNA processing"/>
    <property type="evidence" value="ECO:0007669"/>
    <property type="project" value="UniProtKB-KW"/>
</dbReference>
<feature type="active site" evidence="9">
    <location>
        <position position="44"/>
    </location>
</feature>
<comment type="subunit">
    <text evidence="9">Homodimer.</text>
</comment>
<feature type="active site" evidence="9">
    <location>
        <position position="115"/>
    </location>
</feature>
<keyword evidence="13" id="KW-1185">Reference proteome</keyword>
<dbReference type="Gene3D" id="1.10.1520.10">
    <property type="entry name" value="Ribonuclease III domain"/>
    <property type="match status" value="1"/>
</dbReference>
<dbReference type="PANTHER" id="PTHR11207">
    <property type="entry name" value="RIBONUCLEASE III"/>
    <property type="match status" value="1"/>
</dbReference>
<evidence type="ECO:0000313" key="12">
    <source>
        <dbReference type="EMBL" id="QDU33873.1"/>
    </source>
</evidence>
<comment type="subcellular location">
    <subcellularLocation>
        <location evidence="9">Cytoplasm</location>
    </subcellularLocation>
</comment>
<name>A0A517YUG8_9BACT</name>
<dbReference type="KEGG" id="pcor:KS4_19320"/>
<evidence type="ECO:0000256" key="1">
    <source>
        <dbReference type="ARBA" id="ARBA00000109"/>
    </source>
</evidence>
<dbReference type="Gene3D" id="3.30.160.20">
    <property type="match status" value="1"/>
</dbReference>
<dbReference type="HAMAP" id="MF_00104">
    <property type="entry name" value="RNase_III"/>
    <property type="match status" value="1"/>
</dbReference>
<dbReference type="Pfam" id="PF14622">
    <property type="entry name" value="Ribonucleas_3_3"/>
    <property type="match status" value="1"/>
</dbReference>
<dbReference type="AlphaFoldDB" id="A0A517YUG8"/>